<reference evidence="2 3" key="1">
    <citation type="submission" date="2018-08" db="EMBL/GenBank/DDBJ databases">
        <title>A genome reference for cultivated species of the human gut microbiota.</title>
        <authorList>
            <person name="Zou Y."/>
            <person name="Xue W."/>
            <person name="Luo G."/>
        </authorList>
    </citation>
    <scope>NUCLEOTIDE SEQUENCE [LARGE SCALE GENOMIC DNA]</scope>
    <source>
        <strain evidence="2 3">AF24-12</strain>
    </source>
</reference>
<dbReference type="Proteomes" id="UP000283872">
    <property type="component" value="Unassembled WGS sequence"/>
</dbReference>
<evidence type="ECO:0000313" key="3">
    <source>
        <dbReference type="Proteomes" id="UP000283872"/>
    </source>
</evidence>
<sequence>MGLLEGEEGGGKGVICAPRKKLVGFGAILTDVGTRQNEPSNIIYLPSKHQIIAIMTEILSKIPKHLTSCPVLTDKKEWILGAAALAGGVASSLFGANKAKKAARRAAAENKYRTNAEKAWYDKNYNTDYLDTKAGQNLMRRAKEVQDEYVRKADGAAAVGGGTAASVAMAKEAANKAMGDTIANVAAQDTARKQHVEDAHLQNTQQLSRERQQIEQQKAQNTSDAAQNASNAMFNFGVNQLGSQLEGAKSVKTNTLGSNGKPIGNTIVTQQDRTAHSAATDHLAESMMSPEEKNQYRLKKAVGLSGLG</sequence>
<gene>
    <name evidence="2" type="ORF">DWY11_04290</name>
</gene>
<proteinExistence type="predicted"/>
<evidence type="ECO:0000313" key="2">
    <source>
        <dbReference type="EMBL" id="RGS18008.1"/>
    </source>
</evidence>
<feature type="region of interest" description="Disordered" evidence="1">
    <location>
        <begin position="205"/>
        <end position="226"/>
    </location>
</feature>
<evidence type="ECO:0000256" key="1">
    <source>
        <dbReference type="SAM" id="MobiDB-lite"/>
    </source>
</evidence>
<protein>
    <submittedName>
        <fullName evidence="2">Uncharacterized protein</fullName>
    </submittedName>
</protein>
<name>A0A412HGP6_9BACT</name>
<comment type="caution">
    <text evidence="2">The sequence shown here is derived from an EMBL/GenBank/DDBJ whole genome shotgun (WGS) entry which is preliminary data.</text>
</comment>
<dbReference type="AlphaFoldDB" id="A0A412HGP6"/>
<feature type="compositionally biased region" description="Polar residues" evidence="1">
    <location>
        <begin position="214"/>
        <end position="226"/>
    </location>
</feature>
<dbReference type="EMBL" id="QRVA01000006">
    <property type="protein sequence ID" value="RGS18008.1"/>
    <property type="molecule type" value="Genomic_DNA"/>
</dbReference>
<accession>A0A412HGP6</accession>
<organism evidence="2 3">
    <name type="scientific">Segatella copri</name>
    <dbReference type="NCBI Taxonomy" id="165179"/>
    <lineage>
        <taxon>Bacteria</taxon>
        <taxon>Pseudomonadati</taxon>
        <taxon>Bacteroidota</taxon>
        <taxon>Bacteroidia</taxon>
        <taxon>Bacteroidales</taxon>
        <taxon>Prevotellaceae</taxon>
        <taxon>Segatella</taxon>
    </lineage>
</organism>